<keyword evidence="2 4" id="KW-0238">DNA-binding</keyword>
<dbReference type="SUPFAM" id="SSF46689">
    <property type="entry name" value="Homeodomain-like"/>
    <property type="match status" value="1"/>
</dbReference>
<dbReference type="InterPro" id="IPR036271">
    <property type="entry name" value="Tet_transcr_reg_TetR-rel_C_sf"/>
</dbReference>
<evidence type="ECO:0000256" key="4">
    <source>
        <dbReference type="PROSITE-ProRule" id="PRU00335"/>
    </source>
</evidence>
<dbReference type="Proteomes" id="UP000014184">
    <property type="component" value="Unassembled WGS sequence"/>
</dbReference>
<dbReference type="SUPFAM" id="SSF48498">
    <property type="entry name" value="Tetracyclin repressor-like, C-terminal domain"/>
    <property type="match status" value="1"/>
</dbReference>
<dbReference type="RefSeq" id="WP_016187988.1">
    <property type="nucleotide sequence ID" value="NZ_AOSG01000001.1"/>
</dbReference>
<keyword evidence="3" id="KW-0804">Transcription</keyword>
<organism evidence="6 7">
    <name type="scientific">Thermobifida fusca TM51</name>
    <dbReference type="NCBI Taxonomy" id="1169414"/>
    <lineage>
        <taxon>Bacteria</taxon>
        <taxon>Bacillati</taxon>
        <taxon>Actinomycetota</taxon>
        <taxon>Actinomycetes</taxon>
        <taxon>Streptosporangiales</taxon>
        <taxon>Nocardiopsidaceae</taxon>
        <taxon>Thermobifida</taxon>
    </lineage>
</organism>
<proteinExistence type="predicted"/>
<dbReference type="Gene3D" id="1.10.10.60">
    <property type="entry name" value="Homeodomain-like"/>
    <property type="match status" value="1"/>
</dbReference>
<dbReference type="EMBL" id="AOSG01000001">
    <property type="protein sequence ID" value="EOR72925.1"/>
    <property type="molecule type" value="Genomic_DNA"/>
</dbReference>
<dbReference type="PANTHER" id="PTHR30055">
    <property type="entry name" value="HTH-TYPE TRANSCRIPTIONAL REGULATOR RUTR"/>
    <property type="match status" value="1"/>
</dbReference>
<accession>A0A9P2TE83</accession>
<dbReference type="AlphaFoldDB" id="A0A9P2TE83"/>
<evidence type="ECO:0000256" key="2">
    <source>
        <dbReference type="ARBA" id="ARBA00023125"/>
    </source>
</evidence>
<dbReference type="InterPro" id="IPR001647">
    <property type="entry name" value="HTH_TetR"/>
</dbReference>
<evidence type="ECO:0000313" key="6">
    <source>
        <dbReference type="EMBL" id="EOR72925.1"/>
    </source>
</evidence>
<evidence type="ECO:0000256" key="3">
    <source>
        <dbReference type="ARBA" id="ARBA00023163"/>
    </source>
</evidence>
<feature type="domain" description="HTH tetR-type" evidence="5">
    <location>
        <begin position="12"/>
        <end position="72"/>
    </location>
</feature>
<evidence type="ECO:0000259" key="5">
    <source>
        <dbReference type="PROSITE" id="PS50977"/>
    </source>
</evidence>
<reference evidence="6 7" key="1">
    <citation type="journal article" date="2013" name="Genome Announc.">
        <title>Draft Genome Sequence of the Lignocellulose Decomposer Thermobifida fusca Strain TM51.</title>
        <authorList>
            <person name="Toth A."/>
            <person name="Barna T."/>
            <person name="Nagy I."/>
            <person name="Horvath B."/>
            <person name="Nagy I."/>
            <person name="Tancsics A."/>
            <person name="Kriszt B."/>
            <person name="Baka E."/>
            <person name="Fekete C."/>
            <person name="Kukolya J."/>
        </authorList>
    </citation>
    <scope>NUCLEOTIDE SEQUENCE [LARGE SCALE GENOMIC DNA]</scope>
    <source>
        <strain evidence="6 7">TM51</strain>
    </source>
</reference>
<dbReference type="InterPro" id="IPR050109">
    <property type="entry name" value="HTH-type_TetR-like_transc_reg"/>
</dbReference>
<dbReference type="GO" id="GO:0003700">
    <property type="term" value="F:DNA-binding transcription factor activity"/>
    <property type="evidence" value="ECO:0007669"/>
    <property type="project" value="TreeGrafter"/>
</dbReference>
<name>A0A9P2TE83_THEFU</name>
<dbReference type="PROSITE" id="PS50977">
    <property type="entry name" value="HTH_TETR_2"/>
    <property type="match status" value="1"/>
</dbReference>
<keyword evidence="7" id="KW-1185">Reference proteome</keyword>
<dbReference type="GO" id="GO:0000976">
    <property type="term" value="F:transcription cis-regulatory region binding"/>
    <property type="evidence" value="ECO:0007669"/>
    <property type="project" value="TreeGrafter"/>
</dbReference>
<dbReference type="InterPro" id="IPR009057">
    <property type="entry name" value="Homeodomain-like_sf"/>
</dbReference>
<protein>
    <submittedName>
        <fullName evidence="6">Transcriptional regulator</fullName>
    </submittedName>
</protein>
<feature type="DNA-binding region" description="H-T-H motif" evidence="4">
    <location>
        <begin position="35"/>
        <end position="54"/>
    </location>
</feature>
<evidence type="ECO:0000313" key="7">
    <source>
        <dbReference type="Proteomes" id="UP000014184"/>
    </source>
</evidence>
<dbReference type="Pfam" id="PF00440">
    <property type="entry name" value="TetR_N"/>
    <property type="match status" value="1"/>
</dbReference>
<sequence length="202" mass="22112">MPALQRLSEKTRARREELLDGLRRLFLAEGFARFSVSDMAERLRCSKSTLYLVAPSKEQIVVAAVRSYFKRAAERIEARMAEAPPEKRLVVYLEAVAAELEPVSEQFYADLAAFAPANEVYQENTLVAARRVQELVAEGVAAGVLRPVNAAFVGAAVARVMTGIQDGTIKEATGLDDAEAYRHLADLVMASLTREATESPLA</sequence>
<comment type="caution">
    <text evidence="6">The sequence shown here is derived from an EMBL/GenBank/DDBJ whole genome shotgun (WGS) entry which is preliminary data.</text>
</comment>
<dbReference type="PANTHER" id="PTHR30055:SF234">
    <property type="entry name" value="HTH-TYPE TRANSCRIPTIONAL REGULATOR BETI"/>
    <property type="match status" value="1"/>
</dbReference>
<dbReference type="Gene3D" id="1.10.357.10">
    <property type="entry name" value="Tetracycline Repressor, domain 2"/>
    <property type="match status" value="1"/>
</dbReference>
<gene>
    <name evidence="6" type="ORF">TM51_00655</name>
</gene>
<keyword evidence="1" id="KW-0805">Transcription regulation</keyword>
<evidence type="ECO:0000256" key="1">
    <source>
        <dbReference type="ARBA" id="ARBA00023015"/>
    </source>
</evidence>